<comment type="caution">
    <text evidence="2">The sequence shown here is derived from an EMBL/GenBank/DDBJ whole genome shotgun (WGS) entry which is preliminary data.</text>
</comment>
<evidence type="ECO:0000313" key="2">
    <source>
        <dbReference type="EMBL" id="MBU3849467.1"/>
    </source>
</evidence>
<proteinExistence type="predicted"/>
<evidence type="ECO:0000259" key="1">
    <source>
        <dbReference type="Pfam" id="PF08401"/>
    </source>
</evidence>
<dbReference type="Proteomes" id="UP000823914">
    <property type="component" value="Unassembled WGS sequence"/>
</dbReference>
<feature type="non-terminal residue" evidence="2">
    <location>
        <position position="170"/>
    </location>
</feature>
<dbReference type="GO" id="GO:0003697">
    <property type="term" value="F:single-stranded DNA binding"/>
    <property type="evidence" value="ECO:0007669"/>
    <property type="project" value="InterPro"/>
</dbReference>
<feature type="domain" description="N-terminal" evidence="1">
    <location>
        <begin position="10"/>
        <end position="108"/>
    </location>
</feature>
<name>A0A9E2NYC6_9SPIR</name>
<reference evidence="2" key="1">
    <citation type="journal article" date="2021" name="PeerJ">
        <title>Extensive microbial diversity within the chicken gut microbiome revealed by metagenomics and culture.</title>
        <authorList>
            <person name="Gilroy R."/>
            <person name="Ravi A."/>
            <person name="Getino M."/>
            <person name="Pursley I."/>
            <person name="Horton D.L."/>
            <person name="Alikhan N.F."/>
            <person name="Baker D."/>
            <person name="Gharbi K."/>
            <person name="Hall N."/>
            <person name="Watson M."/>
            <person name="Adriaenssens E.M."/>
            <person name="Foster-Nyarko E."/>
            <person name="Jarju S."/>
            <person name="Secka A."/>
            <person name="Antonio M."/>
            <person name="Oren A."/>
            <person name="Chaudhuri R.R."/>
            <person name="La Ragione R."/>
            <person name="Hildebrand F."/>
            <person name="Pallen M.J."/>
        </authorList>
    </citation>
    <scope>NUCLEOTIDE SEQUENCE</scope>
    <source>
        <strain evidence="2">Gambia15-2214</strain>
    </source>
</reference>
<dbReference type="Pfam" id="PF08401">
    <property type="entry name" value="ArdcN"/>
    <property type="match status" value="1"/>
</dbReference>
<dbReference type="EMBL" id="JAHLFV010000063">
    <property type="protein sequence ID" value="MBU3849467.1"/>
    <property type="molecule type" value="Genomic_DNA"/>
</dbReference>
<protein>
    <submittedName>
        <fullName evidence="2">ArdC family protein</fullName>
    </submittedName>
</protein>
<gene>
    <name evidence="2" type="ORF">IAA16_02755</name>
</gene>
<sequence length="170" mass="18778">MNQEKKIKYHEQNVEKLYEAVKTGTAPFLPNEKNSKAVNNVIILTPRPVVRSAASGKVFKGLNQLVAQVELDKMSRKDASVITYEQAQKLGSAIKKGEKSFTLTSYNKDAPAGTRLTVYHVFPTSAVASHSANLNEKLAHIKKLSERNKTSIVIECTDSKPEKFLGAYLA</sequence>
<accession>A0A9E2NYC6</accession>
<organism evidence="2 3">
    <name type="scientific">Candidatus Treponema excrementipullorum</name>
    <dbReference type="NCBI Taxonomy" id="2838768"/>
    <lineage>
        <taxon>Bacteria</taxon>
        <taxon>Pseudomonadati</taxon>
        <taxon>Spirochaetota</taxon>
        <taxon>Spirochaetia</taxon>
        <taxon>Spirochaetales</taxon>
        <taxon>Treponemataceae</taxon>
        <taxon>Treponema</taxon>
    </lineage>
</organism>
<dbReference type="AlphaFoldDB" id="A0A9E2NYC6"/>
<reference evidence="2" key="2">
    <citation type="submission" date="2021-04" db="EMBL/GenBank/DDBJ databases">
        <authorList>
            <person name="Gilroy R."/>
        </authorList>
    </citation>
    <scope>NUCLEOTIDE SEQUENCE</scope>
    <source>
        <strain evidence="2">Gambia15-2214</strain>
    </source>
</reference>
<dbReference type="InterPro" id="IPR013610">
    <property type="entry name" value="ArdC_N"/>
</dbReference>
<evidence type="ECO:0000313" key="3">
    <source>
        <dbReference type="Proteomes" id="UP000823914"/>
    </source>
</evidence>